<dbReference type="EC" id="3.1.4.-" evidence="4"/>
<reference evidence="6 7" key="1">
    <citation type="submission" date="2021-06" db="EMBL/GenBank/DDBJ databases">
        <authorList>
            <person name="Sun Q."/>
            <person name="Li D."/>
        </authorList>
    </citation>
    <scope>NUCLEOTIDE SEQUENCE [LARGE SCALE GENOMIC DNA]</scope>
    <source>
        <strain evidence="6 7">MSJ-40</strain>
    </source>
</reference>
<evidence type="ECO:0000259" key="5">
    <source>
        <dbReference type="Pfam" id="PF12850"/>
    </source>
</evidence>
<dbReference type="CDD" id="cd00841">
    <property type="entry name" value="MPP_YfcE"/>
    <property type="match status" value="1"/>
</dbReference>
<dbReference type="InterPro" id="IPR000979">
    <property type="entry name" value="Phosphodiesterase_MJ0936/Vps29"/>
</dbReference>
<comment type="cofactor">
    <cofactor evidence="4">
        <name>a divalent metal cation</name>
        <dbReference type="ChEBI" id="CHEBI:60240"/>
    </cofactor>
</comment>
<dbReference type="EMBL" id="JAHLPM010000001">
    <property type="protein sequence ID" value="MBU5436415.1"/>
    <property type="molecule type" value="Genomic_DNA"/>
</dbReference>
<organism evidence="6 7">
    <name type="scientific">Tissierella simiarum</name>
    <dbReference type="NCBI Taxonomy" id="2841534"/>
    <lineage>
        <taxon>Bacteria</taxon>
        <taxon>Bacillati</taxon>
        <taxon>Bacillota</taxon>
        <taxon>Tissierellia</taxon>
        <taxon>Tissierellales</taxon>
        <taxon>Tissierellaceae</taxon>
        <taxon>Tissierella</taxon>
    </lineage>
</organism>
<dbReference type="InterPro" id="IPR041802">
    <property type="entry name" value="MPP_YfcE"/>
</dbReference>
<comment type="caution">
    <text evidence="6">The sequence shown here is derived from an EMBL/GenBank/DDBJ whole genome shotgun (WGS) entry which is preliminary data.</text>
</comment>
<comment type="similarity">
    <text evidence="1 4">Belongs to the metallophosphoesterase superfamily. YfcE family.</text>
</comment>
<dbReference type="NCBIfam" id="TIGR00040">
    <property type="entry name" value="yfcE"/>
    <property type="match status" value="1"/>
</dbReference>
<keyword evidence="2 4" id="KW-0479">Metal-binding</keyword>
<sequence length="159" mass="17956">MKIIVVSDTHGYVKEFLEKVEEIGIPDMIFHLGDYADDGIKISKELGVEVLIVKGNGDYNVSKFNEDELVEIEGKKFFLTHGHRYNVRYNISSLYYKGKEVGADVVLFGHTHIPIVEKEDDITIINPGSPSMPRGFNRKKTFGLLNIGDTVDVKIIEIK</sequence>
<dbReference type="PANTHER" id="PTHR11124">
    <property type="entry name" value="VACUOLAR SORTING PROTEIN VPS29"/>
    <property type="match status" value="1"/>
</dbReference>
<dbReference type="InterPro" id="IPR024654">
    <property type="entry name" value="Calcineurin-like_PHP_lpxH"/>
</dbReference>
<accession>A0ABS6E0J5</accession>
<evidence type="ECO:0000256" key="2">
    <source>
        <dbReference type="ARBA" id="ARBA00022723"/>
    </source>
</evidence>
<dbReference type="InterPro" id="IPR020935">
    <property type="entry name" value="PdiEstase_YfcE_CS"/>
</dbReference>
<evidence type="ECO:0000256" key="4">
    <source>
        <dbReference type="RuleBase" id="RU362039"/>
    </source>
</evidence>
<proteinExistence type="inferred from homology"/>
<dbReference type="Pfam" id="PF12850">
    <property type="entry name" value="Metallophos_2"/>
    <property type="match status" value="1"/>
</dbReference>
<evidence type="ECO:0000256" key="3">
    <source>
        <dbReference type="ARBA" id="ARBA00022801"/>
    </source>
</evidence>
<evidence type="ECO:0000313" key="7">
    <source>
        <dbReference type="Proteomes" id="UP000749471"/>
    </source>
</evidence>
<name>A0ABS6E0J5_9FIRM</name>
<evidence type="ECO:0000256" key="1">
    <source>
        <dbReference type="ARBA" id="ARBA00008950"/>
    </source>
</evidence>
<gene>
    <name evidence="6" type="ORF">KQI42_00260</name>
</gene>
<keyword evidence="7" id="KW-1185">Reference proteome</keyword>
<protein>
    <recommendedName>
        <fullName evidence="4">Phosphoesterase</fullName>
        <ecNumber evidence="4">3.1.4.-</ecNumber>
    </recommendedName>
</protein>
<dbReference type="RefSeq" id="WP_216515614.1">
    <property type="nucleotide sequence ID" value="NZ_JAHLPM010000001.1"/>
</dbReference>
<dbReference type="PROSITE" id="PS01269">
    <property type="entry name" value="UPF0025"/>
    <property type="match status" value="1"/>
</dbReference>
<dbReference type="Proteomes" id="UP000749471">
    <property type="component" value="Unassembled WGS sequence"/>
</dbReference>
<feature type="domain" description="Calcineurin-like phosphoesterase" evidence="5">
    <location>
        <begin position="1"/>
        <end position="148"/>
    </location>
</feature>
<keyword evidence="3" id="KW-0378">Hydrolase</keyword>
<evidence type="ECO:0000313" key="6">
    <source>
        <dbReference type="EMBL" id="MBU5436415.1"/>
    </source>
</evidence>